<evidence type="ECO:0000256" key="5">
    <source>
        <dbReference type="ARBA" id="ARBA00022840"/>
    </source>
</evidence>
<comment type="similarity">
    <text evidence="2">Belongs to the PhoH family.</text>
</comment>
<keyword evidence="10" id="KW-1185">Reference proteome</keyword>
<evidence type="ECO:0000256" key="1">
    <source>
        <dbReference type="ARBA" id="ARBA00004496"/>
    </source>
</evidence>
<evidence type="ECO:0000256" key="2">
    <source>
        <dbReference type="ARBA" id="ARBA00010393"/>
    </source>
</evidence>
<evidence type="ECO:0000256" key="6">
    <source>
        <dbReference type="ARBA" id="ARBA00039970"/>
    </source>
</evidence>
<feature type="region of interest" description="Disordered" evidence="7">
    <location>
        <begin position="368"/>
        <end position="393"/>
    </location>
</feature>
<sequence length="393" mass="42947">MTTTTRTITVPPELDPVAVFGPVDEVIREVERAFPELTIIVRGNRVAILSHSKSTESQAAKAEEAVRSIVKAAYGAPMDADTVRRLLDQDVLRNKVRAQQGGRPVTVMPRNAAGPAFPRGDVHAVRSQTSDGGDYRKPRIPGVITFAAGQPVRAKTAGQIAYMNAVDTHTITFAIGPAGTGKTYLAVAKAVRAFQEKRIRRIILTRPAVEAGENLGFLPGTLNDKVDPYLRPLYDALSDMLGPDQLHRFMDDGTIEVAPLAYMRGRTLNDAFVILDEAQNTTEQQMKMFLTRLGFNTTMVITGDVTQIDLTVPKSGLRTIEGILGGIDDIAFAHLTAVDVVRHELVGRIVEAYDRHAAMRERLRDMRAHSSAGNGTDSNANKPKGKDSERDER</sequence>
<feature type="compositionally biased region" description="Basic and acidic residues" evidence="7">
    <location>
        <begin position="384"/>
        <end position="393"/>
    </location>
</feature>
<comment type="subcellular location">
    <subcellularLocation>
        <location evidence="1">Cytoplasm</location>
    </subcellularLocation>
</comment>
<keyword evidence="5" id="KW-0067">ATP-binding</keyword>
<dbReference type="Gene3D" id="3.40.50.300">
    <property type="entry name" value="P-loop containing nucleotide triphosphate hydrolases"/>
    <property type="match status" value="1"/>
</dbReference>
<feature type="compositionally biased region" description="Polar residues" evidence="7">
    <location>
        <begin position="371"/>
        <end position="381"/>
    </location>
</feature>
<dbReference type="Proteomes" id="UP000441772">
    <property type="component" value="Unassembled WGS sequence"/>
</dbReference>
<comment type="caution">
    <text evidence="9">The sequence shown here is derived from an EMBL/GenBank/DDBJ whole genome shotgun (WGS) entry which is preliminary data.</text>
</comment>
<name>A0A6I1GHW0_9BIFI</name>
<evidence type="ECO:0000259" key="8">
    <source>
        <dbReference type="Pfam" id="PF02562"/>
    </source>
</evidence>
<evidence type="ECO:0000313" key="9">
    <source>
        <dbReference type="EMBL" id="KAB7791254.1"/>
    </source>
</evidence>
<protein>
    <recommendedName>
        <fullName evidence="6">PhoH-like protein</fullName>
    </recommendedName>
</protein>
<dbReference type="Pfam" id="PF02562">
    <property type="entry name" value="PhoH"/>
    <property type="match status" value="1"/>
</dbReference>
<reference evidence="9 10" key="1">
    <citation type="submission" date="2019-09" db="EMBL/GenBank/DDBJ databases">
        <title>Characterization of the phylogenetic diversity of two novel species belonging to the genus Bifidobacterium: Bifidobacterium cebidarum sp. nov. and Bifidobacterium leontopitheci sp. nov.</title>
        <authorList>
            <person name="Lugli G.A."/>
            <person name="Duranti S."/>
            <person name="Milani C."/>
            <person name="Turroni F."/>
            <person name="Ventura M."/>
        </authorList>
    </citation>
    <scope>NUCLEOTIDE SEQUENCE [LARGE SCALE GENOMIC DNA]</scope>
    <source>
        <strain evidence="9 10">LMG 31471</strain>
    </source>
</reference>
<proteinExistence type="inferred from homology"/>
<dbReference type="InterPro" id="IPR003714">
    <property type="entry name" value="PhoH"/>
</dbReference>
<evidence type="ECO:0000256" key="4">
    <source>
        <dbReference type="ARBA" id="ARBA00022741"/>
    </source>
</evidence>
<dbReference type="InterPro" id="IPR027417">
    <property type="entry name" value="P-loop_NTPase"/>
</dbReference>
<dbReference type="PANTHER" id="PTHR30473:SF1">
    <property type="entry name" value="PHOH-LIKE PROTEIN"/>
    <property type="match status" value="1"/>
</dbReference>
<dbReference type="AlphaFoldDB" id="A0A6I1GHW0"/>
<dbReference type="GO" id="GO:0005524">
    <property type="term" value="F:ATP binding"/>
    <property type="evidence" value="ECO:0007669"/>
    <property type="project" value="UniProtKB-KW"/>
</dbReference>
<accession>A0A6I1GHW0</accession>
<evidence type="ECO:0000313" key="10">
    <source>
        <dbReference type="Proteomes" id="UP000441772"/>
    </source>
</evidence>
<dbReference type="EMBL" id="WBVT01000002">
    <property type="protein sequence ID" value="KAB7791254.1"/>
    <property type="molecule type" value="Genomic_DNA"/>
</dbReference>
<evidence type="ECO:0000256" key="3">
    <source>
        <dbReference type="ARBA" id="ARBA00022490"/>
    </source>
</evidence>
<keyword evidence="4" id="KW-0547">Nucleotide-binding</keyword>
<feature type="domain" description="PhoH-like protein" evidence="8">
    <location>
        <begin position="152"/>
        <end position="354"/>
    </location>
</feature>
<dbReference type="FunFam" id="3.40.50.300:FF:000013">
    <property type="entry name" value="PhoH family ATPase"/>
    <property type="match status" value="1"/>
</dbReference>
<gene>
    <name evidence="9" type="ORF">F7D09_0207</name>
</gene>
<dbReference type="RefSeq" id="WP_152233594.1">
    <property type="nucleotide sequence ID" value="NZ_JBHSKZ010000028.1"/>
</dbReference>
<organism evidence="9 10">
    <name type="scientific">Bifidobacterium leontopitheci</name>
    <dbReference type="NCBI Taxonomy" id="2650774"/>
    <lineage>
        <taxon>Bacteria</taxon>
        <taxon>Bacillati</taxon>
        <taxon>Actinomycetota</taxon>
        <taxon>Actinomycetes</taxon>
        <taxon>Bifidobacteriales</taxon>
        <taxon>Bifidobacteriaceae</taxon>
        <taxon>Bifidobacterium</taxon>
    </lineage>
</organism>
<evidence type="ECO:0000256" key="7">
    <source>
        <dbReference type="SAM" id="MobiDB-lite"/>
    </source>
</evidence>
<keyword evidence="3" id="KW-0963">Cytoplasm</keyword>
<dbReference type="PANTHER" id="PTHR30473">
    <property type="entry name" value="PROTEIN PHOH"/>
    <property type="match status" value="1"/>
</dbReference>
<dbReference type="GO" id="GO:0005829">
    <property type="term" value="C:cytosol"/>
    <property type="evidence" value="ECO:0007669"/>
    <property type="project" value="TreeGrafter"/>
</dbReference>
<dbReference type="InterPro" id="IPR051451">
    <property type="entry name" value="PhoH2-like"/>
</dbReference>
<dbReference type="SUPFAM" id="SSF52540">
    <property type="entry name" value="P-loop containing nucleoside triphosphate hydrolases"/>
    <property type="match status" value="1"/>
</dbReference>